<protein>
    <submittedName>
        <fullName evidence="1">Uncharacterized protein</fullName>
    </submittedName>
</protein>
<keyword evidence="2" id="KW-1185">Reference proteome</keyword>
<dbReference type="Proteomes" id="UP000078113">
    <property type="component" value="Unassembled WGS sequence"/>
</dbReference>
<comment type="caution">
    <text evidence="1">The sequence shown here is derived from an EMBL/GenBank/DDBJ whole genome shotgun (WGS) entry which is preliminary data.</text>
</comment>
<name>A0A8X7T1Z8_9BASI</name>
<sequence length="170" mass="18035">MLGTYALENINGAPLRALMHGNRLRVANVPSDRTWWNNPDHWANVQGVTGGTVQFPTAAITANVEAQIEAEYSVVPEMRGRPRRRGPSLSPPLPNAACSARCASSSSTSISSVSVSSESDADTYGGGGGGGGVGAAQARARVLRVLRDAFVITRELNKCVVVWVLRRKCC</sequence>
<gene>
    <name evidence="1" type="ORF">A4X09_0g7537</name>
</gene>
<evidence type="ECO:0000313" key="2">
    <source>
        <dbReference type="Proteomes" id="UP000078113"/>
    </source>
</evidence>
<dbReference type="AlphaFoldDB" id="A0A8X7T1Z8"/>
<proteinExistence type="predicted"/>
<accession>A0A8X7T1Z8</accession>
<reference evidence="1" key="2">
    <citation type="journal article" date="2019" name="IMA Fungus">
        <title>Genome sequencing and comparison of five Tilletia species to identify candidate genes for the detection of regulated species infecting wheat.</title>
        <authorList>
            <person name="Nguyen H.D.T."/>
            <person name="Sultana T."/>
            <person name="Kesanakurti P."/>
            <person name="Hambleton S."/>
        </authorList>
    </citation>
    <scope>NUCLEOTIDE SEQUENCE</scope>
    <source>
        <strain evidence="1">DAOMC 236422</strain>
    </source>
</reference>
<dbReference type="EMBL" id="LWDG02000852">
    <property type="protein sequence ID" value="KAE8262097.1"/>
    <property type="molecule type" value="Genomic_DNA"/>
</dbReference>
<organism evidence="1 2">
    <name type="scientific">Tilletia walkeri</name>
    <dbReference type="NCBI Taxonomy" id="117179"/>
    <lineage>
        <taxon>Eukaryota</taxon>
        <taxon>Fungi</taxon>
        <taxon>Dikarya</taxon>
        <taxon>Basidiomycota</taxon>
        <taxon>Ustilaginomycotina</taxon>
        <taxon>Exobasidiomycetes</taxon>
        <taxon>Tilletiales</taxon>
        <taxon>Tilletiaceae</taxon>
        <taxon>Tilletia</taxon>
    </lineage>
</organism>
<evidence type="ECO:0000313" key="1">
    <source>
        <dbReference type="EMBL" id="KAE8262097.1"/>
    </source>
</evidence>
<reference evidence="1" key="1">
    <citation type="submission" date="2016-04" db="EMBL/GenBank/DDBJ databases">
        <authorList>
            <person name="Nguyen H.D."/>
            <person name="Samba Siva P."/>
            <person name="Cullis J."/>
            <person name="Levesque C.A."/>
            <person name="Hambleton S."/>
        </authorList>
    </citation>
    <scope>NUCLEOTIDE SEQUENCE</scope>
    <source>
        <strain evidence="1">DAOMC 236422</strain>
    </source>
</reference>